<comment type="caution">
    <text evidence="2">The sequence shown here is derived from an EMBL/GenBank/DDBJ whole genome shotgun (WGS) entry which is preliminary data.</text>
</comment>
<organism evidence="2 3">
    <name type="scientific">Purpureocillium lilacinum</name>
    <name type="common">Paecilomyces lilacinus</name>
    <dbReference type="NCBI Taxonomy" id="33203"/>
    <lineage>
        <taxon>Eukaryota</taxon>
        <taxon>Fungi</taxon>
        <taxon>Dikarya</taxon>
        <taxon>Ascomycota</taxon>
        <taxon>Pezizomycotina</taxon>
        <taxon>Sordariomycetes</taxon>
        <taxon>Hypocreomycetidae</taxon>
        <taxon>Hypocreales</taxon>
        <taxon>Ophiocordycipitaceae</taxon>
        <taxon>Purpureocillium</taxon>
    </lineage>
</organism>
<evidence type="ECO:0000313" key="3">
    <source>
        <dbReference type="Proteomes" id="UP000078240"/>
    </source>
</evidence>
<evidence type="ECO:0000256" key="1">
    <source>
        <dbReference type="SAM" id="MobiDB-lite"/>
    </source>
</evidence>
<protein>
    <submittedName>
        <fullName evidence="2">Uncharacterized protein</fullName>
    </submittedName>
</protein>
<reference evidence="2 3" key="1">
    <citation type="submission" date="2016-01" db="EMBL/GenBank/DDBJ databases">
        <title>Biosynthesis of antibiotic leucinostatins and their inhibition on Phytophthora in bio-control Purpureocillium lilacinum.</title>
        <authorList>
            <person name="Wang G."/>
            <person name="Liu Z."/>
            <person name="Lin R."/>
            <person name="Li E."/>
            <person name="Mao Z."/>
            <person name="Ling J."/>
            <person name="Yin W."/>
            <person name="Xie B."/>
        </authorList>
    </citation>
    <scope>NUCLEOTIDE SEQUENCE [LARGE SCALE GENOMIC DNA]</scope>
    <source>
        <strain evidence="2">PLBJ-1</strain>
    </source>
</reference>
<proteinExistence type="predicted"/>
<name>A0A179GUL3_PURLI</name>
<gene>
    <name evidence="2" type="ORF">VFPBJ_04168</name>
</gene>
<dbReference type="EMBL" id="LSBH01000003">
    <property type="protein sequence ID" value="OAQ81584.1"/>
    <property type="molecule type" value="Genomic_DNA"/>
</dbReference>
<dbReference type="Proteomes" id="UP000078240">
    <property type="component" value="Unassembled WGS sequence"/>
</dbReference>
<feature type="region of interest" description="Disordered" evidence="1">
    <location>
        <begin position="1"/>
        <end position="90"/>
    </location>
</feature>
<evidence type="ECO:0000313" key="2">
    <source>
        <dbReference type="EMBL" id="OAQ81584.1"/>
    </source>
</evidence>
<accession>A0A179GUL3</accession>
<sequence length="152" mass="16163">MGQTISSSESQPPPSIKGRWPSTSLPPFVTTPHPDPQRIHPIPRIPTLPAPSDAPSHGTNRISLPLLTNQQATAAAGCPAPPTRPRAQPKSTCFVRAARHVRPMSGHCESTTVLVVPNHSPRAHPLVPRTRESIALLGALRARPVSSGVLGY</sequence>
<dbReference type="AlphaFoldDB" id="A0A179GUL3"/>
<feature type="compositionally biased region" description="Low complexity" evidence="1">
    <location>
        <begin position="1"/>
        <end position="10"/>
    </location>
</feature>
<feature type="compositionally biased region" description="Polar residues" evidence="1">
    <location>
        <begin position="57"/>
        <end position="71"/>
    </location>
</feature>